<evidence type="ECO:0000256" key="5">
    <source>
        <dbReference type="ARBA" id="ARBA00022989"/>
    </source>
</evidence>
<keyword evidence="9" id="KW-1185">Reference proteome</keyword>
<comment type="subcellular location">
    <subcellularLocation>
        <location evidence="1">Cell membrane</location>
        <topology evidence="1">Multi-pass membrane protein</topology>
    </subcellularLocation>
</comment>
<feature type="transmembrane region" description="Helical" evidence="7">
    <location>
        <begin position="418"/>
        <end position="435"/>
    </location>
</feature>
<keyword evidence="5 7" id="KW-1133">Transmembrane helix</keyword>
<keyword evidence="6 7" id="KW-0472">Membrane</keyword>
<dbReference type="PANTHER" id="PTHR22926">
    <property type="entry name" value="PHOSPHO-N-ACETYLMURAMOYL-PENTAPEPTIDE-TRANSFERASE"/>
    <property type="match status" value="1"/>
</dbReference>
<dbReference type="EMBL" id="AP024355">
    <property type="protein sequence ID" value="BCR06703.1"/>
    <property type="molecule type" value="Genomic_DNA"/>
</dbReference>
<name>A0ABM8I1I6_9BACT</name>
<keyword evidence="3" id="KW-0808">Transferase</keyword>
<dbReference type="Proteomes" id="UP001319827">
    <property type="component" value="Chromosome"/>
</dbReference>
<dbReference type="RefSeq" id="WP_221250087.1">
    <property type="nucleotide sequence ID" value="NZ_AP024355.1"/>
</dbReference>
<dbReference type="PANTHER" id="PTHR22926:SF3">
    <property type="entry name" value="UNDECAPRENYL-PHOSPHATE ALPHA-N-ACETYLGLUCOSAMINYL 1-PHOSPHATE TRANSFERASE"/>
    <property type="match status" value="1"/>
</dbReference>
<feature type="transmembrane region" description="Helical" evidence="7">
    <location>
        <begin position="312"/>
        <end position="329"/>
    </location>
</feature>
<evidence type="ECO:0008006" key="10">
    <source>
        <dbReference type="Google" id="ProtNLM"/>
    </source>
</evidence>
<sequence>MQYFFMFMSALFSALLLVPTVRRLAVAWGKLDTPDARKVHAVPIPRLGGVGIFLAFLFAVLVHQQTGPQVWAVLCGGVVIFLTGVLDDLYGLGPKTKFLGQILACSLTIGLGDLVLADLGNLLGLGSLVLPGWLAVPFTVFAVVGVTNAINLIDGLDGLASGVSLIALAAFSLLAWLGQATVPLALCLALMGGLLGFLKYNSYPARIFMGDGGSLTVGFLLGFLAIMLTQGEQAVVSPVVPVVILGLPIIDTLWVMSRRVLQGQGPFSPDRTHVHHKLLDLGFHHRGTVILIYGASLGWALVAVGLRQAPAYLLLWGYLLTTLAGYLALRQAIRSPRLVPFLNREDSEASLRETPLFRRLQSLADRGVPLLGGGLLVFLLLCLSSVGAEGARVPWPALLLVLAGGLLSLLLSRRLSNHFVLVFQYAAALLLIHAAEPLAATRLLGELTIGQAETAVLVLVGTLVALRIVFRQPGELFLSTPLEFLILAMSLSVVGLAASLGLGHALQPVIAKAMVVFLGVKVVAVRGRLPGGLAFAGGNLALVVIAGRWLF</sequence>
<evidence type="ECO:0000256" key="6">
    <source>
        <dbReference type="ARBA" id="ARBA00023136"/>
    </source>
</evidence>
<evidence type="ECO:0000256" key="2">
    <source>
        <dbReference type="ARBA" id="ARBA00022475"/>
    </source>
</evidence>
<protein>
    <recommendedName>
        <fullName evidence="10">Undecaprenyl/decaprenyl-phosphate alpha-N-acetylglucosaminyl 1-phosphate transferase</fullName>
    </recommendedName>
</protein>
<feature type="transmembrane region" description="Helical" evidence="7">
    <location>
        <begin position="447"/>
        <end position="470"/>
    </location>
</feature>
<dbReference type="Pfam" id="PF00953">
    <property type="entry name" value="Glycos_transf_4"/>
    <property type="match status" value="1"/>
</dbReference>
<proteinExistence type="predicted"/>
<reference evidence="8 9" key="1">
    <citation type="journal article" date="2016" name="C (Basel)">
        <title>Selective Growth of and Electricity Production by Marine Exoelectrogenic Bacteria in Self-Aggregated Hydrogel of Microbially Reduced Graphene Oxide.</title>
        <authorList>
            <person name="Yoshida N."/>
            <person name="Goto Y."/>
            <person name="Miyata Y."/>
        </authorList>
    </citation>
    <scope>NUCLEOTIDE SEQUENCE [LARGE SCALE GENOMIC DNA]</scope>
    <source>
        <strain evidence="8 9">NIT-T3</strain>
    </source>
</reference>
<accession>A0ABM8I1I6</accession>
<feature type="transmembrane region" description="Helical" evidence="7">
    <location>
        <begin position="393"/>
        <end position="411"/>
    </location>
</feature>
<keyword evidence="2" id="KW-1003">Cell membrane</keyword>
<evidence type="ECO:0000313" key="8">
    <source>
        <dbReference type="EMBL" id="BCR06703.1"/>
    </source>
</evidence>
<dbReference type="InterPro" id="IPR018480">
    <property type="entry name" value="PNAcMuramoyl-5peptid_Trfase_CS"/>
</dbReference>
<dbReference type="InterPro" id="IPR000715">
    <property type="entry name" value="Glycosyl_transferase_4"/>
</dbReference>
<feature type="transmembrane region" description="Helical" evidence="7">
    <location>
        <begin position="482"/>
        <end position="503"/>
    </location>
</feature>
<evidence type="ECO:0000256" key="1">
    <source>
        <dbReference type="ARBA" id="ARBA00004651"/>
    </source>
</evidence>
<evidence type="ECO:0000256" key="3">
    <source>
        <dbReference type="ARBA" id="ARBA00022679"/>
    </source>
</evidence>
<feature type="transmembrane region" description="Helical" evidence="7">
    <location>
        <begin position="165"/>
        <end position="195"/>
    </location>
</feature>
<keyword evidence="4 7" id="KW-0812">Transmembrane</keyword>
<reference evidence="8 9" key="2">
    <citation type="journal article" date="2021" name="Int. J. Syst. Evol. Microbiol.">
        <title>Isolation and Polyphasic Characterization of Desulfuromonas versatilis sp. Nov., an Electrogenic Bacteria Capable of Versatile Metabolism Isolated from a Graphene Oxide-Reducing Enrichment Culture.</title>
        <authorList>
            <person name="Xie L."/>
            <person name="Yoshida N."/>
            <person name="Ishii S."/>
            <person name="Meng L."/>
        </authorList>
    </citation>
    <scope>NUCLEOTIDE SEQUENCE [LARGE SCALE GENOMIC DNA]</scope>
    <source>
        <strain evidence="8 9">NIT-T3</strain>
    </source>
</reference>
<organism evidence="8 9">
    <name type="scientific">Desulfuromonas versatilis</name>
    <dbReference type="NCBI Taxonomy" id="2802975"/>
    <lineage>
        <taxon>Bacteria</taxon>
        <taxon>Pseudomonadati</taxon>
        <taxon>Thermodesulfobacteriota</taxon>
        <taxon>Desulfuromonadia</taxon>
        <taxon>Desulfuromonadales</taxon>
        <taxon>Desulfuromonadaceae</taxon>
        <taxon>Desulfuromonas</taxon>
    </lineage>
</organism>
<feature type="transmembrane region" description="Helical" evidence="7">
    <location>
        <begin position="532"/>
        <end position="550"/>
    </location>
</feature>
<dbReference type="CDD" id="cd06853">
    <property type="entry name" value="GT_WecA_like"/>
    <property type="match status" value="1"/>
</dbReference>
<evidence type="ECO:0000256" key="7">
    <source>
        <dbReference type="SAM" id="Phobius"/>
    </source>
</evidence>
<feature type="transmembrane region" description="Helical" evidence="7">
    <location>
        <begin position="509"/>
        <end position="525"/>
    </location>
</feature>
<dbReference type="PROSITE" id="PS01348">
    <property type="entry name" value="MRAY_2"/>
    <property type="match status" value="1"/>
</dbReference>
<evidence type="ECO:0000256" key="4">
    <source>
        <dbReference type="ARBA" id="ARBA00022692"/>
    </source>
</evidence>
<feature type="transmembrane region" description="Helical" evidence="7">
    <location>
        <begin position="234"/>
        <end position="256"/>
    </location>
</feature>
<feature type="transmembrane region" description="Helical" evidence="7">
    <location>
        <begin position="70"/>
        <end position="86"/>
    </location>
</feature>
<gene>
    <name evidence="8" type="ORF">DESUT3_37720</name>
</gene>
<evidence type="ECO:0000313" key="9">
    <source>
        <dbReference type="Proteomes" id="UP001319827"/>
    </source>
</evidence>
<feature type="transmembrane region" description="Helical" evidence="7">
    <location>
        <begin position="368"/>
        <end position="387"/>
    </location>
</feature>
<feature type="transmembrane region" description="Helical" evidence="7">
    <location>
        <begin position="287"/>
        <end position="306"/>
    </location>
</feature>
<feature type="transmembrane region" description="Helical" evidence="7">
    <location>
        <begin position="207"/>
        <end position="228"/>
    </location>
</feature>
<feature type="transmembrane region" description="Helical" evidence="7">
    <location>
        <begin position="47"/>
        <end position="63"/>
    </location>
</feature>
<feature type="transmembrane region" description="Helical" evidence="7">
    <location>
        <begin position="128"/>
        <end position="153"/>
    </location>
</feature>